<protein>
    <submittedName>
        <fullName evidence="2">Uncharacterized protein</fullName>
    </submittedName>
</protein>
<evidence type="ECO:0000313" key="2">
    <source>
        <dbReference type="EMBL" id="MEQ2240919.1"/>
    </source>
</evidence>
<dbReference type="Proteomes" id="UP001482620">
    <property type="component" value="Unassembled WGS sequence"/>
</dbReference>
<reference evidence="2 3" key="1">
    <citation type="submission" date="2021-06" db="EMBL/GenBank/DDBJ databases">
        <authorList>
            <person name="Palmer J.M."/>
        </authorList>
    </citation>
    <scope>NUCLEOTIDE SEQUENCE [LARGE SCALE GENOMIC DNA]</scope>
    <source>
        <strain evidence="3">if_2019</strain>
        <tissue evidence="2">Muscle</tissue>
    </source>
</reference>
<keyword evidence="1" id="KW-1133">Transmembrane helix</keyword>
<name>A0ABV0U6V3_9TELE</name>
<feature type="transmembrane region" description="Helical" evidence="1">
    <location>
        <begin position="75"/>
        <end position="91"/>
    </location>
</feature>
<evidence type="ECO:0000256" key="1">
    <source>
        <dbReference type="SAM" id="Phobius"/>
    </source>
</evidence>
<gene>
    <name evidence="2" type="ORF">ILYODFUR_020057</name>
</gene>
<sequence length="100" mass="11562">MNSFICSSSAACSNEPLIKEEKGKRAFSQESQGLSELVDMVLRDGRKQWFLIIWTTYRMPFLIVLMRQLAYCLPLIPPLFLEYVIVLYSFIRCSAGGFRQ</sequence>
<comment type="caution">
    <text evidence="2">The sequence shown here is derived from an EMBL/GenBank/DDBJ whole genome shotgun (WGS) entry which is preliminary data.</text>
</comment>
<keyword evidence="1" id="KW-0472">Membrane</keyword>
<dbReference type="EMBL" id="JAHRIQ010059970">
    <property type="protein sequence ID" value="MEQ2240919.1"/>
    <property type="molecule type" value="Genomic_DNA"/>
</dbReference>
<keyword evidence="3" id="KW-1185">Reference proteome</keyword>
<proteinExistence type="predicted"/>
<accession>A0ABV0U6V3</accession>
<keyword evidence="1" id="KW-0812">Transmembrane</keyword>
<organism evidence="2 3">
    <name type="scientific">Ilyodon furcidens</name>
    <name type="common">goldbreast splitfin</name>
    <dbReference type="NCBI Taxonomy" id="33524"/>
    <lineage>
        <taxon>Eukaryota</taxon>
        <taxon>Metazoa</taxon>
        <taxon>Chordata</taxon>
        <taxon>Craniata</taxon>
        <taxon>Vertebrata</taxon>
        <taxon>Euteleostomi</taxon>
        <taxon>Actinopterygii</taxon>
        <taxon>Neopterygii</taxon>
        <taxon>Teleostei</taxon>
        <taxon>Neoteleostei</taxon>
        <taxon>Acanthomorphata</taxon>
        <taxon>Ovalentaria</taxon>
        <taxon>Atherinomorphae</taxon>
        <taxon>Cyprinodontiformes</taxon>
        <taxon>Goodeidae</taxon>
        <taxon>Ilyodon</taxon>
    </lineage>
</organism>
<evidence type="ECO:0000313" key="3">
    <source>
        <dbReference type="Proteomes" id="UP001482620"/>
    </source>
</evidence>